<dbReference type="InterPro" id="IPR050765">
    <property type="entry name" value="Riboflavin_Biosynth_HTPR"/>
</dbReference>
<comment type="similarity">
    <text evidence="4 11">In the N-terminal section; belongs to the cytidine and deoxycytidylate deaminase family.</text>
</comment>
<comment type="catalytic activity">
    <reaction evidence="9 11">
        <text>5-amino-6-(5-phospho-D-ribitylamino)uracil + NADP(+) = 5-amino-6-(5-phospho-D-ribosylamino)uracil + NADPH + H(+)</text>
        <dbReference type="Rhea" id="RHEA:17845"/>
        <dbReference type="ChEBI" id="CHEBI:15378"/>
        <dbReference type="ChEBI" id="CHEBI:57783"/>
        <dbReference type="ChEBI" id="CHEBI:58349"/>
        <dbReference type="ChEBI" id="CHEBI:58421"/>
        <dbReference type="ChEBI" id="CHEBI:58453"/>
        <dbReference type="EC" id="1.1.1.193"/>
    </reaction>
</comment>
<keyword evidence="11" id="KW-0862">Zinc</keyword>
<reference evidence="13 14" key="1">
    <citation type="submission" date="2020-08" db="EMBL/GenBank/DDBJ databases">
        <title>Genome public.</title>
        <authorList>
            <person name="Liu C."/>
            <person name="Sun Q."/>
        </authorList>
    </citation>
    <scope>NUCLEOTIDE SEQUENCE [LARGE SCALE GENOMIC DNA]</scope>
    <source>
        <strain evidence="13 14">NSJ-6</strain>
    </source>
</reference>
<dbReference type="InterPro" id="IPR016193">
    <property type="entry name" value="Cytidine_deaminase-like"/>
</dbReference>
<evidence type="ECO:0000256" key="4">
    <source>
        <dbReference type="ARBA" id="ARBA00005259"/>
    </source>
</evidence>
<dbReference type="SUPFAM" id="SSF53597">
    <property type="entry name" value="Dihydrofolate reductase-like"/>
    <property type="match status" value="1"/>
</dbReference>
<dbReference type="PROSITE" id="PS51747">
    <property type="entry name" value="CYT_DCMP_DEAMINASES_2"/>
    <property type="match status" value="1"/>
</dbReference>
<comment type="caution">
    <text evidence="13">The sequence shown here is derived from an EMBL/GenBank/DDBJ whole genome shotgun (WGS) entry which is preliminary data.</text>
</comment>
<evidence type="ECO:0000256" key="8">
    <source>
        <dbReference type="ARBA" id="ARBA00023268"/>
    </source>
</evidence>
<dbReference type="CDD" id="cd01284">
    <property type="entry name" value="Riboflavin_deaminase-reductase"/>
    <property type="match status" value="1"/>
</dbReference>
<proteinExistence type="inferred from homology"/>
<keyword evidence="11 13" id="KW-0378">Hydrolase</keyword>
<sequence length="364" mass="40115">MDKEFMRLAIDLAKNGKGKVNPNPLVGAVIVKEGRVIGQGYHEEYGKAHAEVNAFNSLRESAEGATIYVTLEPCSHYGKTPPCVDKIIESKISKVVIGTLDPNPLVAGRGVRKLRDSGIDVVVGILEEECKNLAEVFMKYIVTKRPFVVLKTAMTLDGKIATKTGESKWITCDESRKNVHKLRNELSAIMIGVNTVIKDNPELTCRLNYGRNPIRVIVDSKLRIPMTSRVVNDNLARTIIATTDKRDNNKAKELEEKGIEVVKVKAKYDRVDLNELMIKLGELNIDSVLLEGGGTLSFSALEEGIIDKVQAYISPKIIGGEMSKTPVEGNGVEELNKAILLENMTTENVGEDILIQGYIKRGEN</sequence>
<keyword evidence="6 11" id="KW-0521">NADP</keyword>
<evidence type="ECO:0000256" key="5">
    <source>
        <dbReference type="ARBA" id="ARBA00007417"/>
    </source>
</evidence>
<dbReference type="InterPro" id="IPR024072">
    <property type="entry name" value="DHFR-like_dom_sf"/>
</dbReference>
<keyword evidence="7 11" id="KW-0560">Oxidoreductase</keyword>
<dbReference type="RefSeq" id="WP_186859993.1">
    <property type="nucleotide sequence ID" value="NZ_JACOOO010000016.1"/>
</dbReference>
<keyword evidence="11" id="KW-0686">Riboflavin biosynthesis</keyword>
<evidence type="ECO:0000256" key="6">
    <source>
        <dbReference type="ARBA" id="ARBA00022857"/>
    </source>
</evidence>
<organism evidence="13 14">
    <name type="scientific">Clostridium hominis</name>
    <dbReference type="NCBI Taxonomy" id="2763036"/>
    <lineage>
        <taxon>Bacteria</taxon>
        <taxon>Bacillati</taxon>
        <taxon>Bacillota</taxon>
        <taxon>Clostridia</taxon>
        <taxon>Eubacteriales</taxon>
        <taxon>Clostridiaceae</taxon>
        <taxon>Clostridium</taxon>
    </lineage>
</organism>
<evidence type="ECO:0000313" key="14">
    <source>
        <dbReference type="Proteomes" id="UP000596929"/>
    </source>
</evidence>
<evidence type="ECO:0000256" key="11">
    <source>
        <dbReference type="PIRNR" id="PIRNR006769"/>
    </source>
</evidence>
<dbReference type="EC" id="1.1.1.193" evidence="11"/>
<keyword evidence="8" id="KW-0511">Multifunctional enzyme</keyword>
<dbReference type="GO" id="GO:0008835">
    <property type="term" value="F:diaminohydroxyphosphoribosylaminopyrimidine deaminase activity"/>
    <property type="evidence" value="ECO:0007669"/>
    <property type="project" value="UniProtKB-EC"/>
</dbReference>
<dbReference type="Gene3D" id="3.40.140.10">
    <property type="entry name" value="Cytidine Deaminase, domain 2"/>
    <property type="match status" value="1"/>
</dbReference>
<dbReference type="Pfam" id="PF00383">
    <property type="entry name" value="dCMP_cyt_deam_1"/>
    <property type="match status" value="1"/>
</dbReference>
<evidence type="ECO:0000256" key="9">
    <source>
        <dbReference type="ARBA" id="ARBA00049861"/>
    </source>
</evidence>
<protein>
    <recommendedName>
        <fullName evidence="11">Riboflavin biosynthesis protein RibD</fullName>
    </recommendedName>
    <domain>
        <recommendedName>
            <fullName evidence="11">Diaminohydroxyphosphoribosylaminopyrimidine deaminase</fullName>
            <shortName evidence="11">DRAP deaminase</shortName>
            <ecNumber evidence="11">3.5.4.26</ecNumber>
        </recommendedName>
        <alternativeName>
            <fullName evidence="11">Riboflavin-specific deaminase</fullName>
        </alternativeName>
    </domain>
    <domain>
        <recommendedName>
            <fullName evidence="11">5-amino-6-(5-phosphoribosylamino)uracil reductase</fullName>
            <ecNumber evidence="11">1.1.1.193</ecNumber>
        </recommendedName>
        <alternativeName>
            <fullName evidence="11">HTP reductase</fullName>
        </alternativeName>
    </domain>
</protein>
<evidence type="ECO:0000256" key="2">
    <source>
        <dbReference type="ARBA" id="ARBA00004882"/>
    </source>
</evidence>
<feature type="domain" description="CMP/dCMP-type deaminase" evidence="12">
    <location>
        <begin position="1"/>
        <end position="122"/>
    </location>
</feature>
<evidence type="ECO:0000259" key="12">
    <source>
        <dbReference type="PROSITE" id="PS51747"/>
    </source>
</evidence>
<dbReference type="GO" id="GO:0008703">
    <property type="term" value="F:5-amino-6-(5-phosphoribosylamino)uracil reductase activity"/>
    <property type="evidence" value="ECO:0007669"/>
    <property type="project" value="UniProtKB-EC"/>
</dbReference>
<comment type="catalytic activity">
    <reaction evidence="10 11">
        <text>2,5-diamino-6-hydroxy-4-(5-phosphoribosylamino)-pyrimidine + H2O + H(+) = 5-amino-6-(5-phospho-D-ribosylamino)uracil + NH4(+)</text>
        <dbReference type="Rhea" id="RHEA:21868"/>
        <dbReference type="ChEBI" id="CHEBI:15377"/>
        <dbReference type="ChEBI" id="CHEBI:15378"/>
        <dbReference type="ChEBI" id="CHEBI:28938"/>
        <dbReference type="ChEBI" id="CHEBI:58453"/>
        <dbReference type="ChEBI" id="CHEBI:58614"/>
        <dbReference type="EC" id="3.5.4.26"/>
    </reaction>
</comment>
<evidence type="ECO:0000256" key="10">
    <source>
        <dbReference type="ARBA" id="ARBA00049886"/>
    </source>
</evidence>
<evidence type="ECO:0000256" key="1">
    <source>
        <dbReference type="ARBA" id="ARBA00002151"/>
    </source>
</evidence>
<dbReference type="PANTHER" id="PTHR38011">
    <property type="entry name" value="DIHYDROFOLATE REDUCTASE FAMILY PROTEIN (AFU_ORTHOLOGUE AFUA_8G06820)"/>
    <property type="match status" value="1"/>
</dbReference>
<dbReference type="NCBIfam" id="TIGR00326">
    <property type="entry name" value="eubact_ribD"/>
    <property type="match status" value="1"/>
</dbReference>
<evidence type="ECO:0000256" key="7">
    <source>
        <dbReference type="ARBA" id="ARBA00023002"/>
    </source>
</evidence>
<dbReference type="EC" id="3.5.4.26" evidence="11"/>
<gene>
    <name evidence="13" type="primary">ribD</name>
    <name evidence="13" type="ORF">H8S20_09840</name>
</gene>
<comment type="cofactor">
    <cofactor evidence="11">
        <name>Zn(2+)</name>
        <dbReference type="ChEBI" id="CHEBI:29105"/>
    </cofactor>
    <text evidence="11">Binds 1 zinc ion.</text>
</comment>
<comment type="similarity">
    <text evidence="5 11">In the C-terminal section; belongs to the HTP reductase family.</text>
</comment>
<dbReference type="InterPro" id="IPR002734">
    <property type="entry name" value="RibDG_C"/>
</dbReference>
<dbReference type="InterPro" id="IPR002125">
    <property type="entry name" value="CMP_dCMP_dom"/>
</dbReference>
<evidence type="ECO:0000256" key="3">
    <source>
        <dbReference type="ARBA" id="ARBA00004910"/>
    </source>
</evidence>
<comment type="pathway">
    <text evidence="3 11">Cofactor biosynthesis; riboflavin biosynthesis; 5-amino-6-(D-ribitylamino)uracil from GTP: step 3/4.</text>
</comment>
<dbReference type="InterPro" id="IPR004794">
    <property type="entry name" value="Eubact_RibD"/>
</dbReference>
<keyword evidence="11" id="KW-0479">Metal-binding</keyword>
<evidence type="ECO:0000313" key="13">
    <source>
        <dbReference type="EMBL" id="MBC5629194.1"/>
    </source>
</evidence>
<dbReference type="EMBL" id="JACOOO010000016">
    <property type="protein sequence ID" value="MBC5629194.1"/>
    <property type="molecule type" value="Genomic_DNA"/>
</dbReference>
<keyword evidence="14" id="KW-1185">Reference proteome</keyword>
<dbReference type="SUPFAM" id="SSF53927">
    <property type="entry name" value="Cytidine deaminase-like"/>
    <property type="match status" value="1"/>
</dbReference>
<dbReference type="Gene3D" id="3.40.430.10">
    <property type="entry name" value="Dihydrofolate Reductase, subunit A"/>
    <property type="match status" value="1"/>
</dbReference>
<dbReference type="Pfam" id="PF01872">
    <property type="entry name" value="RibD_C"/>
    <property type="match status" value="1"/>
</dbReference>
<accession>A0ABR7DCS7</accession>
<dbReference type="PIRSF" id="PIRSF006769">
    <property type="entry name" value="RibD"/>
    <property type="match status" value="1"/>
</dbReference>
<dbReference type="InterPro" id="IPR011549">
    <property type="entry name" value="RibD_C"/>
</dbReference>
<comment type="pathway">
    <text evidence="2 11">Cofactor biosynthesis; riboflavin biosynthesis; 5-amino-6-(D-ribitylamino)uracil from GTP: step 2/4.</text>
</comment>
<dbReference type="NCBIfam" id="TIGR00227">
    <property type="entry name" value="ribD_Cterm"/>
    <property type="match status" value="1"/>
</dbReference>
<comment type="function">
    <text evidence="1 11">Converts 2,5-diamino-6-(ribosylamino)-4(3h)-pyrimidinone 5'-phosphate into 5-amino-6-(ribosylamino)-2,4(1h,3h)-pyrimidinedione 5'-phosphate.</text>
</comment>
<dbReference type="Proteomes" id="UP000596929">
    <property type="component" value="Unassembled WGS sequence"/>
</dbReference>
<dbReference type="PANTHER" id="PTHR38011:SF7">
    <property type="entry name" value="2,5-DIAMINO-6-RIBOSYLAMINO-4(3H)-PYRIMIDINONE 5'-PHOSPHATE REDUCTASE"/>
    <property type="match status" value="1"/>
</dbReference>
<name>A0ABR7DCS7_9CLOT</name>